<keyword evidence="6" id="KW-0175">Coiled coil</keyword>
<reference evidence="10" key="1">
    <citation type="submission" date="2017-02" db="UniProtKB">
        <authorList>
            <consortium name="WormBaseParasite"/>
        </authorList>
    </citation>
    <scope>IDENTIFICATION</scope>
</reference>
<dbReference type="Proteomes" id="UP000267096">
    <property type="component" value="Unassembled WGS sequence"/>
</dbReference>
<dbReference type="Gene3D" id="3.40.850.10">
    <property type="entry name" value="Kinesin motor domain"/>
    <property type="match status" value="1"/>
</dbReference>
<evidence type="ECO:0000256" key="3">
    <source>
        <dbReference type="ARBA" id="ARBA00022840"/>
    </source>
</evidence>
<protein>
    <submittedName>
        <fullName evidence="10">Kinesin-like protein</fullName>
    </submittedName>
</protein>
<dbReference type="AlphaFoldDB" id="A0A0M3K6M9"/>
<keyword evidence="2 5" id="KW-0547">Nucleotide-binding</keyword>
<evidence type="ECO:0000256" key="5">
    <source>
        <dbReference type="PROSITE-ProRule" id="PRU00283"/>
    </source>
</evidence>
<dbReference type="InterPro" id="IPR027417">
    <property type="entry name" value="P-loop_NTPase"/>
</dbReference>
<reference evidence="8 9" key="2">
    <citation type="submission" date="2018-11" db="EMBL/GenBank/DDBJ databases">
        <authorList>
            <consortium name="Pathogen Informatics"/>
        </authorList>
    </citation>
    <scope>NUCLEOTIDE SEQUENCE [LARGE SCALE GENOMIC DNA]</scope>
</reference>
<dbReference type="GO" id="GO:0015630">
    <property type="term" value="C:microtubule cytoskeleton"/>
    <property type="evidence" value="ECO:0007669"/>
    <property type="project" value="TreeGrafter"/>
</dbReference>
<accession>A0A0M3K6M9</accession>
<evidence type="ECO:0000313" key="9">
    <source>
        <dbReference type="Proteomes" id="UP000267096"/>
    </source>
</evidence>
<dbReference type="GO" id="GO:0008017">
    <property type="term" value="F:microtubule binding"/>
    <property type="evidence" value="ECO:0007669"/>
    <property type="project" value="InterPro"/>
</dbReference>
<dbReference type="GO" id="GO:0003777">
    <property type="term" value="F:microtubule motor activity"/>
    <property type="evidence" value="ECO:0007669"/>
    <property type="project" value="InterPro"/>
</dbReference>
<dbReference type="SMART" id="SM00129">
    <property type="entry name" value="KISc"/>
    <property type="match status" value="1"/>
</dbReference>
<dbReference type="InterPro" id="IPR027640">
    <property type="entry name" value="Kinesin-like_fam"/>
</dbReference>
<dbReference type="GO" id="GO:0007018">
    <property type="term" value="P:microtubule-based movement"/>
    <property type="evidence" value="ECO:0007669"/>
    <property type="project" value="InterPro"/>
</dbReference>
<dbReference type="InterPro" id="IPR036961">
    <property type="entry name" value="Kinesin_motor_dom_sf"/>
</dbReference>
<gene>
    <name evidence="8" type="ORF">ASIM_LOCUS16027</name>
</gene>
<keyword evidence="9" id="KW-1185">Reference proteome</keyword>
<feature type="binding site" evidence="5">
    <location>
        <begin position="200"/>
        <end position="207"/>
    </location>
    <ligand>
        <name>ATP</name>
        <dbReference type="ChEBI" id="CHEBI:30616"/>
    </ligand>
</feature>
<evidence type="ECO:0000256" key="4">
    <source>
        <dbReference type="ARBA" id="ARBA00023212"/>
    </source>
</evidence>
<dbReference type="OrthoDB" id="3176171at2759"/>
<dbReference type="PRINTS" id="PR00380">
    <property type="entry name" value="KINESINHEAVY"/>
</dbReference>
<comment type="similarity">
    <text evidence="5">Belongs to the TRAFAC class myosin-kinesin ATPase superfamily. Kinesin family.</text>
</comment>
<evidence type="ECO:0000256" key="2">
    <source>
        <dbReference type="ARBA" id="ARBA00022741"/>
    </source>
</evidence>
<dbReference type="PANTHER" id="PTHR47972:SF30">
    <property type="entry name" value="KINESIN MOTOR DOMAIN-CONTAINING PROTEIN"/>
    <property type="match status" value="1"/>
</dbReference>
<evidence type="ECO:0000259" key="7">
    <source>
        <dbReference type="PROSITE" id="PS50067"/>
    </source>
</evidence>
<evidence type="ECO:0000313" key="8">
    <source>
        <dbReference type="EMBL" id="VDK56684.1"/>
    </source>
</evidence>
<evidence type="ECO:0000256" key="6">
    <source>
        <dbReference type="SAM" id="Coils"/>
    </source>
</evidence>
<feature type="domain" description="Kinesin motor" evidence="7">
    <location>
        <begin position="101"/>
        <end position="440"/>
    </location>
</feature>
<dbReference type="WBParaSite" id="ASIM_0001662001-mRNA-1">
    <property type="protein sequence ID" value="ASIM_0001662001-mRNA-1"/>
    <property type="gene ID" value="ASIM_0001662001"/>
</dbReference>
<keyword evidence="3 5" id="KW-0067">ATP-binding</keyword>
<organism evidence="10">
    <name type="scientific">Anisakis simplex</name>
    <name type="common">Herring worm</name>
    <dbReference type="NCBI Taxonomy" id="6269"/>
    <lineage>
        <taxon>Eukaryota</taxon>
        <taxon>Metazoa</taxon>
        <taxon>Ecdysozoa</taxon>
        <taxon>Nematoda</taxon>
        <taxon>Chromadorea</taxon>
        <taxon>Rhabditida</taxon>
        <taxon>Spirurina</taxon>
        <taxon>Ascaridomorpha</taxon>
        <taxon>Ascaridoidea</taxon>
        <taxon>Anisakidae</taxon>
        <taxon>Anisakis</taxon>
        <taxon>Anisakis simplex complex</taxon>
    </lineage>
</organism>
<keyword evidence="4" id="KW-0206">Cytoskeleton</keyword>
<comment type="subcellular location">
    <subcellularLocation>
        <location evidence="1">Cytoplasm</location>
        <location evidence="1">Cytoskeleton</location>
    </subcellularLocation>
</comment>
<dbReference type="InterPro" id="IPR001752">
    <property type="entry name" value="Kinesin_motor_dom"/>
</dbReference>
<keyword evidence="4" id="KW-0963">Cytoplasm</keyword>
<dbReference type="EMBL" id="UYRR01032747">
    <property type="protein sequence ID" value="VDK56684.1"/>
    <property type="molecule type" value="Genomic_DNA"/>
</dbReference>
<dbReference type="SUPFAM" id="SSF52540">
    <property type="entry name" value="P-loop containing nucleoside triphosphate hydrolases"/>
    <property type="match status" value="1"/>
</dbReference>
<name>A0A0M3K6M9_ANISI</name>
<evidence type="ECO:0000256" key="1">
    <source>
        <dbReference type="ARBA" id="ARBA00004245"/>
    </source>
</evidence>
<dbReference type="GO" id="GO:0005524">
    <property type="term" value="F:ATP binding"/>
    <property type="evidence" value="ECO:0007669"/>
    <property type="project" value="UniProtKB-UniRule"/>
</dbReference>
<evidence type="ECO:0000313" key="10">
    <source>
        <dbReference type="WBParaSite" id="ASIM_0001662001-mRNA-1"/>
    </source>
</evidence>
<feature type="coiled-coil region" evidence="6">
    <location>
        <begin position="4"/>
        <end position="80"/>
    </location>
</feature>
<dbReference type="PANTHER" id="PTHR47972">
    <property type="entry name" value="KINESIN-LIKE PROTEIN KLP-3"/>
    <property type="match status" value="1"/>
</dbReference>
<dbReference type="Pfam" id="PF00225">
    <property type="entry name" value="Kinesin"/>
    <property type="match status" value="1"/>
</dbReference>
<sequence length="487" mass="54888">MQINQKQQEERSKKDAEIEMLRKQLDEANEQLRMESESKKMWMDSAREAQEKVTTEAARIKALEDELRTLKEKLELMQLKLLDNDIEIRQLYETCIDLKGRIRLCVRIRPLIGNECITFQYIDIVNDNTVQIMHVSIIARNKELVLRSSLQLGWKSGSLTKRSKAVQCECEHLWLDDASQSDVFESSALYGSNVAIIAYGQTGSGKTYTMRGGDGDSAGIIPRALAMLFDSSAKLQLAGWVVEISLSILEIYVGKCYDLLDEHERRPFTLHFANNNPDFRELTSLAITTVDEALTGIARSDMLRSWARTDTSEYSSRGHTIVRIQINSYLPQQNKCLSSCISLVDLAGSERVKESGVSGERLEETKYINKSLSQLGVVLRAELAQGNHVPYTSDPLTKALSESLGAGSSKTMLIANIRPDSAATYESYRTIEFANQQFILSASSQTKLGISYFISYRPCWSKRIGAGDIAEVNGDCSERWMRIPLWM</sequence>
<dbReference type="PROSITE" id="PS50067">
    <property type="entry name" value="KINESIN_MOTOR_2"/>
    <property type="match status" value="1"/>
</dbReference>
<proteinExistence type="inferred from homology"/>
<keyword evidence="5" id="KW-0505">Motor protein</keyword>